<feature type="compositionally biased region" description="Pro residues" evidence="4">
    <location>
        <begin position="659"/>
        <end position="673"/>
    </location>
</feature>
<organism evidence="6 7">
    <name type="scientific">Cimex lectularius</name>
    <name type="common">Bed bug</name>
    <name type="synonym">Acanthia lectularia</name>
    <dbReference type="NCBI Taxonomy" id="79782"/>
    <lineage>
        <taxon>Eukaryota</taxon>
        <taxon>Metazoa</taxon>
        <taxon>Ecdysozoa</taxon>
        <taxon>Arthropoda</taxon>
        <taxon>Hexapoda</taxon>
        <taxon>Insecta</taxon>
        <taxon>Pterygota</taxon>
        <taxon>Neoptera</taxon>
        <taxon>Paraneoptera</taxon>
        <taxon>Hemiptera</taxon>
        <taxon>Heteroptera</taxon>
        <taxon>Panheteroptera</taxon>
        <taxon>Cimicomorpha</taxon>
        <taxon>Cimicidae</taxon>
        <taxon>Cimex</taxon>
    </lineage>
</organism>
<feature type="compositionally biased region" description="Polar residues" evidence="4">
    <location>
        <begin position="854"/>
        <end position="864"/>
    </location>
</feature>
<accession>A0A8I6SD74</accession>
<sequence>MPQRNKHHLAVRHHLHDFLTACLDADGTYICTAYNSRCYIIQKITPAASSNNLNPDAESFECKKKSTEQDNYELVESEFPPLERSVYMNGDVGKVPPGAVFAATPDQHAPSPTTDFSLLNGVTEQLDSYSDGGALPVGQAPPEPVVDSNHQTTPMPIEQLKQMLSSQLEYYFSRENLANDTYLLSQMDNDQYVPIWTVANFNQVKKLTTDIKLITEVLRESPNLQVDDEGQKVRPNHKRCIVILREIPDSTPLEEVKGLFSGKGCPKLISCEFAHNNSWYVTFENDEDAQKAYRFLREEVREFQGRPIMARIKAKPMNRLLVPAVGPGMAGLKNGYRTPPASVAATNVYEPGNAYAPGQQRYLFTNGTSLAAPNVNYTPNQVQIYFQHHQQPFYPPNMLPSWGPTNTTYFDIGSVFSVNGLAPQGPFAKTHTNRYASRNRHKRLVSGLEQRTTMSDSGLVRNPHMGGTTKLGTTGKLETSNSSSVSSKSHYFRDSNQSETSDSLATSRHDPEDVYRQPISAGKDSIPARYRRRRKEEETQSRGGGSPGPQFDLEADAFPPLPGLEQSQSQNAAKAPPLTPPAPVTQASVTVTMASAPVVDAPPTVDQTSSPQWTENRLSDVVKGTAKGKTVGASSSNGSKEKDVPCPGGIGSQGGPLSPRLPSPQLPTPPPTPDKTVPGAAGSNKAHLAEKLKTDEAVINGNGEPATAGSSDSLVEAKPPSSYNTAMAPLPETPNPPTHIPPQTPPSQQLSAQNQADLGVIKLSYAQVAQHHKEKAEREKQQQLQQQQQQQQLITAHQQVATAVISVSQNTSSTPQAEDEKKEATGYYQPKGEAVAGRGRGGPRAPPRRRDNAQRFNSRQRSPK</sequence>
<dbReference type="Proteomes" id="UP000494040">
    <property type="component" value="Unassembled WGS sequence"/>
</dbReference>
<dbReference type="GeneID" id="106674166"/>
<dbReference type="SUPFAM" id="SSF54928">
    <property type="entry name" value="RNA-binding domain, RBD"/>
    <property type="match status" value="1"/>
</dbReference>
<dbReference type="GO" id="GO:0045727">
    <property type="term" value="P:positive regulation of translation"/>
    <property type="evidence" value="ECO:0007669"/>
    <property type="project" value="TreeGrafter"/>
</dbReference>
<dbReference type="InterPro" id="IPR036388">
    <property type="entry name" value="WH-like_DNA-bd_sf"/>
</dbReference>
<dbReference type="Pfam" id="PF05383">
    <property type="entry name" value="La"/>
    <property type="match status" value="1"/>
</dbReference>
<dbReference type="Pfam" id="PF26088">
    <property type="entry name" value="RRM_LARP4"/>
    <property type="match status" value="1"/>
</dbReference>
<feature type="compositionally biased region" description="Polar residues" evidence="4">
    <location>
        <begin position="794"/>
        <end position="816"/>
    </location>
</feature>
<keyword evidence="7" id="KW-1185">Reference proteome</keyword>
<evidence type="ECO:0000256" key="4">
    <source>
        <dbReference type="SAM" id="MobiDB-lite"/>
    </source>
</evidence>
<dbReference type="AlphaFoldDB" id="A0A8I6SD74"/>
<reference evidence="6" key="1">
    <citation type="submission" date="2022-01" db="UniProtKB">
        <authorList>
            <consortium name="EnsemblMetazoa"/>
        </authorList>
    </citation>
    <scope>IDENTIFICATION</scope>
</reference>
<dbReference type="InterPro" id="IPR036390">
    <property type="entry name" value="WH_DNA-bd_sf"/>
</dbReference>
<feature type="compositionally biased region" description="Basic and acidic residues" evidence="4">
    <location>
        <begin position="687"/>
        <end position="696"/>
    </location>
</feature>
<dbReference type="CDD" id="cd12430">
    <property type="entry name" value="RRM_LARP4_5_like"/>
    <property type="match status" value="1"/>
</dbReference>
<dbReference type="GO" id="GO:0003730">
    <property type="term" value="F:mRNA 3'-UTR binding"/>
    <property type="evidence" value="ECO:0007669"/>
    <property type="project" value="TreeGrafter"/>
</dbReference>
<dbReference type="RefSeq" id="XP_014262225.1">
    <property type="nucleotide sequence ID" value="XM_014406739.2"/>
</dbReference>
<evidence type="ECO:0000313" key="7">
    <source>
        <dbReference type="Proteomes" id="UP000494040"/>
    </source>
</evidence>
<dbReference type="OMA" id="WGPASHA"/>
<dbReference type="EnsemblMetazoa" id="XM_014406739.2">
    <property type="protein sequence ID" value="XP_014262225.1"/>
    <property type="gene ID" value="LOC106674166"/>
</dbReference>
<dbReference type="KEGG" id="clec:106674166"/>
<dbReference type="GO" id="GO:0010494">
    <property type="term" value="C:cytoplasmic stress granule"/>
    <property type="evidence" value="ECO:0007669"/>
    <property type="project" value="TreeGrafter"/>
</dbReference>
<dbReference type="PROSITE" id="PS50961">
    <property type="entry name" value="HTH_LA"/>
    <property type="match status" value="1"/>
</dbReference>
<proteinExistence type="predicted"/>
<evidence type="ECO:0000256" key="3">
    <source>
        <dbReference type="PROSITE-ProRule" id="PRU00332"/>
    </source>
</evidence>
<dbReference type="SMART" id="SM00715">
    <property type="entry name" value="LA"/>
    <property type="match status" value="1"/>
</dbReference>
<dbReference type="GO" id="GO:0005829">
    <property type="term" value="C:cytosol"/>
    <property type="evidence" value="ECO:0007669"/>
    <property type="project" value="TreeGrafter"/>
</dbReference>
<keyword evidence="1" id="KW-0597">Phosphoprotein</keyword>
<dbReference type="PANTHER" id="PTHR22792">
    <property type="entry name" value="LUPUS LA PROTEIN-RELATED"/>
    <property type="match status" value="1"/>
</dbReference>
<keyword evidence="2 3" id="KW-0694">RNA-binding</keyword>
<dbReference type="PANTHER" id="PTHR22792:SF131">
    <property type="entry name" value="LA-RELATED PROTEIN LARP4B"/>
    <property type="match status" value="1"/>
</dbReference>
<name>A0A8I6SD74_CIMLE</name>
<dbReference type="InterPro" id="IPR045180">
    <property type="entry name" value="La_dom_prot"/>
</dbReference>
<dbReference type="CDD" id="cd08031">
    <property type="entry name" value="LARP_4_5_like"/>
    <property type="match status" value="1"/>
</dbReference>
<feature type="compositionally biased region" description="Pro residues" evidence="4">
    <location>
        <begin position="731"/>
        <end position="745"/>
    </location>
</feature>
<dbReference type="InterPro" id="IPR035979">
    <property type="entry name" value="RBD_domain_sf"/>
</dbReference>
<evidence type="ECO:0000259" key="5">
    <source>
        <dbReference type="PROSITE" id="PS50961"/>
    </source>
</evidence>
<feature type="compositionally biased region" description="Low complexity" evidence="4">
    <location>
        <begin position="782"/>
        <end position="793"/>
    </location>
</feature>
<protein>
    <recommendedName>
        <fullName evidence="5">HTH La-type RNA-binding domain-containing protein</fullName>
    </recommendedName>
</protein>
<dbReference type="InterPro" id="IPR006630">
    <property type="entry name" value="La_HTH"/>
</dbReference>
<feature type="compositionally biased region" description="Polar residues" evidence="4">
    <location>
        <begin position="605"/>
        <end position="616"/>
    </location>
</feature>
<dbReference type="InterPro" id="IPR058699">
    <property type="entry name" value="RRM_LARP4/4B"/>
</dbReference>
<dbReference type="Gene3D" id="1.10.10.10">
    <property type="entry name" value="Winged helix-like DNA-binding domain superfamily/Winged helix DNA-binding domain"/>
    <property type="match status" value="1"/>
</dbReference>
<feature type="region of interest" description="Disordered" evidence="4">
    <location>
        <begin position="447"/>
        <end position="864"/>
    </location>
</feature>
<feature type="domain" description="HTH La-type RNA-binding" evidence="5">
    <location>
        <begin position="154"/>
        <end position="243"/>
    </location>
</feature>
<feature type="compositionally biased region" description="Polar residues" evidence="4">
    <location>
        <begin position="494"/>
        <end position="506"/>
    </location>
</feature>
<dbReference type="SUPFAM" id="SSF46785">
    <property type="entry name" value="Winged helix' DNA-binding domain"/>
    <property type="match status" value="1"/>
</dbReference>
<evidence type="ECO:0000313" key="6">
    <source>
        <dbReference type="EnsemblMetazoa" id="XP_014262225.1"/>
    </source>
</evidence>
<dbReference type="OrthoDB" id="10046764at2759"/>
<evidence type="ECO:0000256" key="1">
    <source>
        <dbReference type="ARBA" id="ARBA00022553"/>
    </source>
</evidence>
<feature type="compositionally biased region" description="Low complexity" evidence="4">
    <location>
        <begin position="466"/>
        <end position="489"/>
    </location>
</feature>
<dbReference type="CTD" id="23185"/>
<evidence type="ECO:0000256" key="2">
    <source>
        <dbReference type="ARBA" id="ARBA00022884"/>
    </source>
</evidence>